<evidence type="ECO:0000256" key="5">
    <source>
        <dbReference type="ARBA" id="ARBA00023004"/>
    </source>
</evidence>
<dbReference type="GO" id="GO:0046872">
    <property type="term" value="F:metal ion binding"/>
    <property type="evidence" value="ECO:0007669"/>
    <property type="project" value="UniProtKB-KW"/>
</dbReference>
<keyword evidence="4" id="KW-0479">Metal-binding</keyword>
<comment type="cofactor">
    <cofactor evidence="1">
        <name>[4Fe-4S] cluster</name>
        <dbReference type="ChEBI" id="CHEBI:49883"/>
    </cofactor>
</comment>
<dbReference type="Pfam" id="PF01058">
    <property type="entry name" value="Oxidored_q6"/>
    <property type="match status" value="1"/>
</dbReference>
<name>A0A497F1D6_9CREN</name>
<evidence type="ECO:0000256" key="6">
    <source>
        <dbReference type="ARBA" id="ARBA00023014"/>
    </source>
</evidence>
<dbReference type="Gene3D" id="3.40.50.12280">
    <property type="match status" value="1"/>
</dbReference>
<protein>
    <submittedName>
        <fullName evidence="8">Hydrogenase</fullName>
    </submittedName>
</protein>
<dbReference type="EMBL" id="QMQX01000038">
    <property type="protein sequence ID" value="RLE52740.1"/>
    <property type="molecule type" value="Genomic_DNA"/>
</dbReference>
<dbReference type="NCBIfam" id="NF005012">
    <property type="entry name" value="PRK06411.1"/>
    <property type="match status" value="1"/>
</dbReference>
<comment type="caution">
    <text evidence="8">The sequence shown here is derived from an EMBL/GenBank/DDBJ whole genome shotgun (WGS) entry which is preliminary data.</text>
</comment>
<dbReference type="Proteomes" id="UP000272051">
    <property type="component" value="Unassembled WGS sequence"/>
</dbReference>
<dbReference type="AlphaFoldDB" id="A0A497F1D6"/>
<comment type="similarity">
    <text evidence="2">Belongs to the complex I 20 kDa subunit family.</text>
</comment>
<sequence>MFNKLAIWCRKRSPWIFHINTGSCNNCDIEVINALTPKFDVERLGILLEGSPRHADILVVTGPLTKQTSARVKRIYEQTPNPKVVVAVGTCAASGGIFRNSYHIDGPVEKIIPVDVYVLGCPPRPQAIIDGIIKALEILEKKSVVEAKAVA</sequence>
<keyword evidence="6" id="KW-0411">Iron-sulfur</keyword>
<proteinExistence type="inferred from homology"/>
<dbReference type="SUPFAM" id="SSF56770">
    <property type="entry name" value="HydA/Nqo6-like"/>
    <property type="match status" value="1"/>
</dbReference>
<keyword evidence="3" id="KW-0004">4Fe-4S</keyword>
<feature type="domain" description="NADH:ubiquinone oxidoreductase-like 20kDa subunit" evidence="7">
    <location>
        <begin position="24"/>
        <end position="134"/>
    </location>
</feature>
<dbReference type="InterPro" id="IPR052375">
    <property type="entry name" value="Complex_I_20kDa-like"/>
</dbReference>
<gene>
    <name evidence="8" type="ORF">DRJ33_02930</name>
</gene>
<evidence type="ECO:0000313" key="9">
    <source>
        <dbReference type="Proteomes" id="UP000272051"/>
    </source>
</evidence>
<evidence type="ECO:0000313" key="8">
    <source>
        <dbReference type="EMBL" id="RLE52740.1"/>
    </source>
</evidence>
<evidence type="ECO:0000256" key="4">
    <source>
        <dbReference type="ARBA" id="ARBA00022723"/>
    </source>
</evidence>
<dbReference type="GO" id="GO:0051539">
    <property type="term" value="F:4 iron, 4 sulfur cluster binding"/>
    <property type="evidence" value="ECO:0007669"/>
    <property type="project" value="UniProtKB-KW"/>
</dbReference>
<dbReference type="InterPro" id="IPR006137">
    <property type="entry name" value="NADH_UbQ_OxRdtase-like_20kDa"/>
</dbReference>
<accession>A0A497F1D6</accession>
<evidence type="ECO:0000259" key="7">
    <source>
        <dbReference type="Pfam" id="PF01058"/>
    </source>
</evidence>
<evidence type="ECO:0000256" key="1">
    <source>
        <dbReference type="ARBA" id="ARBA00001966"/>
    </source>
</evidence>
<organism evidence="8 9">
    <name type="scientific">Thermoproteota archaeon</name>
    <dbReference type="NCBI Taxonomy" id="2056631"/>
    <lineage>
        <taxon>Archaea</taxon>
        <taxon>Thermoproteota</taxon>
    </lineage>
</organism>
<evidence type="ECO:0000256" key="2">
    <source>
        <dbReference type="ARBA" id="ARBA00009173"/>
    </source>
</evidence>
<reference evidence="8 9" key="1">
    <citation type="submission" date="2018-06" db="EMBL/GenBank/DDBJ databases">
        <title>Extensive metabolic versatility and redundancy in microbially diverse, dynamic hydrothermal sediments.</title>
        <authorList>
            <person name="Dombrowski N."/>
            <person name="Teske A."/>
            <person name="Baker B.J."/>
        </authorList>
    </citation>
    <scope>NUCLEOTIDE SEQUENCE [LARGE SCALE GENOMIC DNA]</scope>
    <source>
        <strain evidence="8">B34_G17</strain>
    </source>
</reference>
<keyword evidence="5" id="KW-0408">Iron</keyword>
<evidence type="ECO:0000256" key="3">
    <source>
        <dbReference type="ARBA" id="ARBA00022485"/>
    </source>
</evidence>
<dbReference type="PANTHER" id="PTHR42989:SF1">
    <property type="entry name" value="FORMATE HYDROGENLYASE SUBUNIT 7-RELATED"/>
    <property type="match status" value="1"/>
</dbReference>
<dbReference type="PANTHER" id="PTHR42989">
    <property type="entry name" value="HYDROGENASE-4 COMPONENT I"/>
    <property type="match status" value="1"/>
</dbReference>